<protein>
    <submittedName>
        <fullName evidence="1">Uncharacterized protein</fullName>
    </submittedName>
</protein>
<evidence type="ECO:0000313" key="1">
    <source>
        <dbReference type="EMBL" id="ADF50378.1"/>
    </source>
</evidence>
<sequence>MGYFSSSFQQSITGYKQPMKFKVSRFYMLIENFKIVK</sequence>
<dbReference type="AlphaFoldDB" id="D5BBE4"/>
<name>D5BBE4_ZUNPS</name>
<gene>
    <name evidence="1" type="ordered locus">ZPR_0014</name>
</gene>
<dbReference type="HOGENOM" id="CLU_3350763_0_0_10"/>
<accession>D5BBE4</accession>
<dbReference type="KEGG" id="zpr:ZPR_0014"/>
<evidence type="ECO:0000313" key="2">
    <source>
        <dbReference type="Proteomes" id="UP000001654"/>
    </source>
</evidence>
<keyword evidence="2" id="KW-1185">Reference proteome</keyword>
<proteinExistence type="predicted"/>
<reference evidence="1 2" key="1">
    <citation type="journal article" date="2010" name="BMC Genomics">
        <title>The complete genome of Zunongwangia profunda SM-A87 reveals its adaptation to the deep-sea environment and ecological role in sedimentary organic nitrogen degradation.</title>
        <authorList>
            <person name="Qin Q.L."/>
            <person name="Zhang X.Y."/>
            <person name="Wang X.M."/>
            <person name="Liu G.M."/>
            <person name="Chen X.L."/>
            <person name="Xie B.B."/>
            <person name="Dang H.Y."/>
            <person name="Zhou B.C."/>
            <person name="Yu J."/>
            <person name="Zhang Y.Z."/>
        </authorList>
    </citation>
    <scope>NUCLEOTIDE SEQUENCE [LARGE SCALE GENOMIC DNA]</scope>
    <source>
        <strain evidence="2">DSM 18752 / CCTCC AB 206139 / SM-A87</strain>
    </source>
</reference>
<dbReference type="EMBL" id="CP001650">
    <property type="protein sequence ID" value="ADF50378.1"/>
    <property type="molecule type" value="Genomic_DNA"/>
</dbReference>
<dbReference type="Proteomes" id="UP000001654">
    <property type="component" value="Chromosome"/>
</dbReference>
<organism evidence="1 2">
    <name type="scientific">Zunongwangia profunda (strain DSM 18752 / CCTCC AB 206139 / SM-A87)</name>
    <name type="common">Wangia profunda</name>
    <dbReference type="NCBI Taxonomy" id="655815"/>
    <lineage>
        <taxon>Bacteria</taxon>
        <taxon>Pseudomonadati</taxon>
        <taxon>Bacteroidota</taxon>
        <taxon>Flavobacteriia</taxon>
        <taxon>Flavobacteriales</taxon>
        <taxon>Flavobacteriaceae</taxon>
        <taxon>Zunongwangia</taxon>
    </lineage>
</organism>